<dbReference type="Pfam" id="PF00595">
    <property type="entry name" value="PDZ"/>
    <property type="match status" value="2"/>
</dbReference>
<feature type="region of interest" description="Disordered" evidence="1">
    <location>
        <begin position="175"/>
        <end position="295"/>
    </location>
</feature>
<feature type="region of interest" description="Disordered" evidence="1">
    <location>
        <begin position="981"/>
        <end position="1036"/>
    </location>
</feature>
<dbReference type="SUPFAM" id="SSF50156">
    <property type="entry name" value="PDZ domain-like"/>
    <property type="match status" value="2"/>
</dbReference>
<feature type="region of interest" description="Disordered" evidence="1">
    <location>
        <begin position="355"/>
        <end position="378"/>
    </location>
</feature>
<keyword evidence="4" id="KW-1185">Reference proteome</keyword>
<feature type="region of interest" description="Disordered" evidence="1">
    <location>
        <begin position="1187"/>
        <end position="1367"/>
    </location>
</feature>
<feature type="domain" description="PDZ" evidence="2">
    <location>
        <begin position="1584"/>
        <end position="1669"/>
    </location>
</feature>
<accession>A0AAV4TQF4</accession>
<organism evidence="3 4">
    <name type="scientific">Caerostris darwini</name>
    <dbReference type="NCBI Taxonomy" id="1538125"/>
    <lineage>
        <taxon>Eukaryota</taxon>
        <taxon>Metazoa</taxon>
        <taxon>Ecdysozoa</taxon>
        <taxon>Arthropoda</taxon>
        <taxon>Chelicerata</taxon>
        <taxon>Arachnida</taxon>
        <taxon>Araneae</taxon>
        <taxon>Araneomorphae</taxon>
        <taxon>Entelegynae</taxon>
        <taxon>Araneoidea</taxon>
        <taxon>Araneidae</taxon>
        <taxon>Caerostris</taxon>
    </lineage>
</organism>
<evidence type="ECO:0000313" key="3">
    <source>
        <dbReference type="EMBL" id="GIY47542.1"/>
    </source>
</evidence>
<feature type="compositionally biased region" description="Polar residues" evidence="1">
    <location>
        <begin position="937"/>
        <end position="964"/>
    </location>
</feature>
<evidence type="ECO:0000259" key="2">
    <source>
        <dbReference type="PROSITE" id="PS50106"/>
    </source>
</evidence>
<feature type="compositionally biased region" description="Polar residues" evidence="1">
    <location>
        <begin position="507"/>
        <end position="525"/>
    </location>
</feature>
<comment type="caution">
    <text evidence="3">The sequence shown here is derived from an EMBL/GenBank/DDBJ whole genome shotgun (WGS) entry which is preliminary data.</text>
</comment>
<feature type="compositionally biased region" description="Low complexity" evidence="1">
    <location>
        <begin position="274"/>
        <end position="286"/>
    </location>
</feature>
<feature type="compositionally biased region" description="Polar residues" evidence="1">
    <location>
        <begin position="1338"/>
        <end position="1354"/>
    </location>
</feature>
<feature type="compositionally biased region" description="Basic and acidic residues" evidence="1">
    <location>
        <begin position="1277"/>
        <end position="1290"/>
    </location>
</feature>
<evidence type="ECO:0000256" key="1">
    <source>
        <dbReference type="SAM" id="MobiDB-lite"/>
    </source>
</evidence>
<evidence type="ECO:0000313" key="4">
    <source>
        <dbReference type="Proteomes" id="UP001054837"/>
    </source>
</evidence>
<feature type="compositionally biased region" description="Low complexity" evidence="1">
    <location>
        <begin position="1198"/>
        <end position="1214"/>
    </location>
</feature>
<feature type="compositionally biased region" description="Low complexity" evidence="1">
    <location>
        <begin position="693"/>
        <end position="710"/>
    </location>
</feature>
<feature type="region of interest" description="Disordered" evidence="1">
    <location>
        <begin position="908"/>
        <end position="964"/>
    </location>
</feature>
<dbReference type="PANTHER" id="PTHR11324:SF16">
    <property type="entry name" value="PDZ DOMAIN-CONTAINING PROTEIN 2"/>
    <property type="match status" value="1"/>
</dbReference>
<feature type="region of interest" description="Disordered" evidence="1">
    <location>
        <begin position="1389"/>
        <end position="1438"/>
    </location>
</feature>
<dbReference type="Proteomes" id="UP001054837">
    <property type="component" value="Unassembled WGS sequence"/>
</dbReference>
<proteinExistence type="predicted"/>
<dbReference type="Gene3D" id="2.30.42.10">
    <property type="match status" value="2"/>
</dbReference>
<feature type="region of interest" description="Disordered" evidence="1">
    <location>
        <begin position="1093"/>
        <end position="1132"/>
    </location>
</feature>
<protein>
    <submittedName>
        <fullName evidence="3">Pro-interleukin-16</fullName>
    </submittedName>
</protein>
<sequence>MDDARFSEEDNKQWHATFTKPKKHQFRSQLREFESKVEKLTWNFLGEDTSLDETLSPVNNDRTSLGPGTPDVPTAGSTILLGHDEHIPAIVDVSPQHFSPEMLRSQNHAIVAEPQRVDFTSVFQDTTDHFQQDSKHHSPGCDDSGVFLEDPVVSSPETVSKSAIARLQNITLEKLNPEESSQMRQYSVPESIDSDVERSDDLGLASSSIDSADDLDGDPLPSTLQICPPVIPPRQKPPPVPARKSLPRNGDNQKQSKMSLGEMTSLEVPNYRKSPLSKSSSSGEDSNFGEGDAYTNEDQIINIRYDENSRNLLNEQKNEQSRKNFAMSRSFHEETLLNMQRENNINQESKASFLARTLSSSSPTKKLESPNIMNGNLSSRISDHSSAFKWKSEECLRTAAETKWSLPGRRFEKSVSVKDRIAMFSEMEANQNVGKKDLQRYGSETNIKAAAIITDSKKAYVSAVEDRKYNTLSRDTKWQSLHNISKKPAEKEQFNTSSNMKPALSIPSLTTNSPTDNTLNSTYSPSPFPIKLDVEPPKPIISTYPETQLTNNKRYNYGLYSLKNLKNTEDLLSKKAAGSNLLSIIDSRKQPLNKLKGLIIPEKPMQSEGSKALPTIIGSDTESAKDSRRASLPITVVTTCKTLSLPRNTKPDYPVIQKQVSLSDPPWKTERNNNGVSNTLPKYSPAFKKKSLELPGSSLSPTPPSSLTSPLSPPPSSPSSICSSNASSTLQQNVFQFSLSHSKPVQPLQPEKALMSPPSLPSDVEYEGDNSEDSSHSVSPMRNMPRVPKEPKTAPPPQNQGILQYEKSNTFTTSAKPVTLQPLLVENLVKSSTPAYPQPSPRAAVCISKTEIHLKRESQKPNTVENTMLSETKKSSEIMETRINTISNPADYSITKTYDSFVKEYTSSGTGILEPSPVEDRNGASPSNLHDGRAVLSNGTMLSEQNGNQQPKRVSPVSVESSAENSIGKFRACPLNIAEIKPTTNGTSYGRSREKGRDRQVHPSEFDESEDDDSHSTLSHRTEDSRHTTTDDCLSDATTDSFEKARLNPEMAASLRSAEDYASTEGYLSDASTTDVSLRRFTHRSMDGNTEEYFSDATAESPDPDWMSIRAPPTHTESRYRGYSSRKELSTEAEVDLRPKRLSQQQTVLRASVEPSGSVQKFKALAEKWEQRADVISPPPPLVVATAAPPVAKKETRSNSISTSLFSSTATSTTVIKGKGSTLPPSLMPRNTSSFSMERKAPSYSRVTSSSSHSSSSRSSPESCSHETPESNGWTHSYEETVRTMRRDSEGSSSGSSKTTLKEEEDEVASPVALATPRKGIEPAVSEPQTPPPVVSNGLRNTSAKSSVDSWNNEPRNRRGADFSRSDWSSRTALYGAKTSVSDIRRSFENGTKEVEQPPLPKKLPIPASRAPTVTSNPPTVPPVTSPRRPSPVVKEEEVHDEEVQRLVDEAKKQLYLEGVGAQLVVLPVLLRREGMDGGSVGITLAGGADYEVKEITVHKVIGGSLADRDGRVLKGDRVMSINGRDVRGVSHGEALHILKAPSPKVLLVLARSASAHQLEKGVTAEVKKPSAPVQSPRDVQVFFVELQKDATGVGISIEGGKDSPQGDRPLLIKRIFKGGAADKEGQLEEGDEILSVNNHSVTNMTRTEAWNFLKKLPEGVIHLQIRKSNLLS</sequence>
<dbReference type="PANTHER" id="PTHR11324">
    <property type="entry name" value="IL16-RELATED"/>
    <property type="match status" value="1"/>
</dbReference>
<name>A0AAV4TQF4_9ARAC</name>
<reference evidence="3 4" key="1">
    <citation type="submission" date="2021-06" db="EMBL/GenBank/DDBJ databases">
        <title>Caerostris darwini draft genome.</title>
        <authorList>
            <person name="Kono N."/>
            <person name="Arakawa K."/>
        </authorList>
    </citation>
    <scope>NUCLEOTIDE SEQUENCE [LARGE SCALE GENOMIC DNA]</scope>
</reference>
<dbReference type="PROSITE" id="PS50106">
    <property type="entry name" value="PDZ"/>
    <property type="match status" value="2"/>
</dbReference>
<dbReference type="InterPro" id="IPR001478">
    <property type="entry name" value="PDZ"/>
</dbReference>
<feature type="region of interest" description="Disordered" evidence="1">
    <location>
        <begin position="482"/>
        <end position="530"/>
    </location>
</feature>
<dbReference type="SMART" id="SM00228">
    <property type="entry name" value="PDZ"/>
    <property type="match status" value="2"/>
</dbReference>
<feature type="compositionally biased region" description="Pro residues" evidence="1">
    <location>
        <begin position="229"/>
        <end position="241"/>
    </location>
</feature>
<feature type="region of interest" description="Disordered" evidence="1">
    <location>
        <begin position="664"/>
        <end position="725"/>
    </location>
</feature>
<feature type="domain" description="PDZ" evidence="2">
    <location>
        <begin position="1468"/>
        <end position="1554"/>
    </location>
</feature>
<feature type="compositionally biased region" description="Low complexity" evidence="1">
    <location>
        <begin position="1243"/>
        <end position="1263"/>
    </location>
</feature>
<feature type="region of interest" description="Disordered" evidence="1">
    <location>
        <begin position="749"/>
        <end position="801"/>
    </location>
</feature>
<gene>
    <name evidence="3" type="primary">IL16</name>
    <name evidence="3" type="ORF">CDAR_441301</name>
</gene>
<feature type="compositionally biased region" description="Basic and acidic residues" evidence="1">
    <location>
        <begin position="1020"/>
        <end position="1030"/>
    </location>
</feature>
<dbReference type="EMBL" id="BPLQ01009955">
    <property type="protein sequence ID" value="GIY47542.1"/>
    <property type="molecule type" value="Genomic_DNA"/>
</dbReference>
<feature type="compositionally biased region" description="Basic and acidic residues" evidence="1">
    <location>
        <begin position="1116"/>
        <end position="1132"/>
    </location>
</feature>
<feature type="compositionally biased region" description="Polar residues" evidence="1">
    <location>
        <begin position="672"/>
        <end position="681"/>
    </location>
</feature>
<feature type="compositionally biased region" description="Basic and acidic residues" evidence="1">
    <location>
        <begin position="1355"/>
        <end position="1365"/>
    </location>
</feature>
<dbReference type="InterPro" id="IPR036034">
    <property type="entry name" value="PDZ_sf"/>
</dbReference>
<dbReference type="CDD" id="cd06763">
    <property type="entry name" value="PDZ7_PDZD2-PDZ4_hPro-IL-16-like"/>
    <property type="match status" value="1"/>
</dbReference>
<feature type="compositionally biased region" description="Basic and acidic residues" evidence="1">
    <location>
        <begin position="991"/>
        <end position="1005"/>
    </location>
</feature>